<feature type="compositionally biased region" description="Acidic residues" evidence="1">
    <location>
        <begin position="248"/>
        <end position="263"/>
    </location>
</feature>
<feature type="compositionally biased region" description="Polar residues" evidence="1">
    <location>
        <begin position="74"/>
        <end position="84"/>
    </location>
</feature>
<gene>
    <name evidence="2" type="ORF">O3P69_008824</name>
</gene>
<dbReference type="AlphaFoldDB" id="A0AAW0TPC1"/>
<feature type="compositionally biased region" description="Low complexity" evidence="1">
    <location>
        <begin position="227"/>
        <end position="242"/>
    </location>
</feature>
<protein>
    <submittedName>
        <fullName evidence="2">Uncharacterized protein</fullName>
    </submittedName>
</protein>
<sequence length="634" mass="68383">MQSRDTQMGTAEVVPPRRQERTTKDPRPSLQVSTQASVDIPRGNTVENLPGISIDPVGDQITRSQRRNVVIQITHRSSGESSPESNREGVAGLAKPDEALPAAGEEGSHTHRSIPQDPEQNNPTPVPDGKKEANQRPHSRSESLHNAARRAEGDGDDERLPGYFPEVVWKEVTVEDQLEEDAGGDGQAGHFLREAEERLRQHDLRQRILDKLVGRLQGMIRSGTGPAGAVAAGSGEHAAAEGQLHSDEAEEEEEKQEEKEQDVDSQWVLQATREMLTELVHERLAAARREVRNSQAEASNSEIEQASPPTMPSGGHPTQVSLTPQLSIEDKEEQREPVPTPPASPPASPPPAPLIPQTPPRSPTPPQPKPQKIPSPQGTPQQSPSYVKIPVQPLLRALKRTILRGDQWVWVTRVVGVGEEDMGSEDARSVTSPETPSVVCHSSLDVTASSLAEAPDITSQCVSEGELLVSSGGEPGECPPAQHLPSLVCGASCISSSSLCQSCEREQRSDGEIEESEGMIEEEEEEEEGEVTEESREQDVQTSEEGRVHSHTQSPGLSVVVDESFSSGEAVVRSDAVGVAGVAGRDPAIIALQRRNEELMKRLGQFGSFSFLLKSSSLQQESSSSTASSPFSPS</sequence>
<dbReference type="EMBL" id="JARAKH010000027">
    <property type="protein sequence ID" value="KAK8389345.1"/>
    <property type="molecule type" value="Genomic_DNA"/>
</dbReference>
<feature type="region of interest" description="Disordered" evidence="1">
    <location>
        <begin position="288"/>
        <end position="386"/>
    </location>
</feature>
<name>A0AAW0TPC1_SCYPA</name>
<feature type="compositionally biased region" description="Low complexity" evidence="1">
    <location>
        <begin position="374"/>
        <end position="385"/>
    </location>
</feature>
<feature type="region of interest" description="Disordered" evidence="1">
    <location>
        <begin position="223"/>
        <end position="268"/>
    </location>
</feature>
<feature type="region of interest" description="Disordered" evidence="1">
    <location>
        <begin position="1"/>
        <end position="162"/>
    </location>
</feature>
<evidence type="ECO:0000313" key="2">
    <source>
        <dbReference type="EMBL" id="KAK8389345.1"/>
    </source>
</evidence>
<feature type="compositionally biased region" description="Acidic residues" evidence="1">
    <location>
        <begin position="512"/>
        <end position="532"/>
    </location>
</feature>
<feature type="region of interest" description="Disordered" evidence="1">
    <location>
        <begin position="505"/>
        <end position="558"/>
    </location>
</feature>
<comment type="caution">
    <text evidence="2">The sequence shown here is derived from an EMBL/GenBank/DDBJ whole genome shotgun (WGS) entry which is preliminary data.</text>
</comment>
<dbReference type="Proteomes" id="UP001487740">
    <property type="component" value="Unassembled WGS sequence"/>
</dbReference>
<reference evidence="2 3" key="1">
    <citation type="submission" date="2023-03" db="EMBL/GenBank/DDBJ databases">
        <title>High-quality genome of Scylla paramamosain provides insights in environmental adaptation.</title>
        <authorList>
            <person name="Zhang L."/>
        </authorList>
    </citation>
    <scope>NUCLEOTIDE SEQUENCE [LARGE SCALE GENOMIC DNA]</scope>
    <source>
        <strain evidence="2">LZ_2023a</strain>
        <tissue evidence="2">Muscle</tissue>
    </source>
</reference>
<evidence type="ECO:0000313" key="3">
    <source>
        <dbReference type="Proteomes" id="UP001487740"/>
    </source>
</evidence>
<keyword evidence="3" id="KW-1185">Reference proteome</keyword>
<proteinExistence type="predicted"/>
<organism evidence="2 3">
    <name type="scientific">Scylla paramamosain</name>
    <name type="common">Mud crab</name>
    <dbReference type="NCBI Taxonomy" id="85552"/>
    <lineage>
        <taxon>Eukaryota</taxon>
        <taxon>Metazoa</taxon>
        <taxon>Ecdysozoa</taxon>
        <taxon>Arthropoda</taxon>
        <taxon>Crustacea</taxon>
        <taxon>Multicrustacea</taxon>
        <taxon>Malacostraca</taxon>
        <taxon>Eumalacostraca</taxon>
        <taxon>Eucarida</taxon>
        <taxon>Decapoda</taxon>
        <taxon>Pleocyemata</taxon>
        <taxon>Brachyura</taxon>
        <taxon>Eubrachyura</taxon>
        <taxon>Portunoidea</taxon>
        <taxon>Portunidae</taxon>
        <taxon>Portuninae</taxon>
        <taxon>Scylla</taxon>
    </lineage>
</organism>
<feature type="compositionally biased region" description="Polar residues" evidence="1">
    <location>
        <begin position="293"/>
        <end position="308"/>
    </location>
</feature>
<feature type="compositionally biased region" description="Basic and acidic residues" evidence="1">
    <location>
        <begin position="533"/>
        <end position="548"/>
    </location>
</feature>
<feature type="compositionally biased region" description="Pro residues" evidence="1">
    <location>
        <begin position="338"/>
        <end position="373"/>
    </location>
</feature>
<feature type="compositionally biased region" description="Basic and acidic residues" evidence="1">
    <location>
        <begin position="128"/>
        <end position="153"/>
    </location>
</feature>
<evidence type="ECO:0000256" key="1">
    <source>
        <dbReference type="SAM" id="MobiDB-lite"/>
    </source>
</evidence>
<feature type="compositionally biased region" description="Polar residues" evidence="1">
    <location>
        <begin position="316"/>
        <end position="326"/>
    </location>
</feature>
<accession>A0AAW0TPC1</accession>
<feature type="compositionally biased region" description="Basic and acidic residues" evidence="1">
    <location>
        <begin position="15"/>
        <end position="27"/>
    </location>
</feature>